<dbReference type="InterPro" id="IPR007197">
    <property type="entry name" value="rSAM"/>
</dbReference>
<keyword evidence="6" id="KW-0411">Iron-sulfur</keyword>
<evidence type="ECO:0000256" key="1">
    <source>
        <dbReference type="ARBA" id="ARBA00001966"/>
    </source>
</evidence>
<gene>
    <name evidence="9" type="ORF">COY52_02180</name>
</gene>
<dbReference type="PIRSF" id="PIRSF000371">
    <property type="entry name" value="PFL_act_enz"/>
    <property type="match status" value="1"/>
</dbReference>
<dbReference type="InterPro" id="IPR017900">
    <property type="entry name" value="4Fe4S_Fe_S_CS"/>
</dbReference>
<organism evidence="9 10">
    <name type="scientific">Candidatus Desantisbacteria bacterium CG_4_10_14_0_8_um_filter_48_22</name>
    <dbReference type="NCBI Taxonomy" id="1974543"/>
    <lineage>
        <taxon>Bacteria</taxon>
        <taxon>Candidatus Desantisiibacteriota</taxon>
    </lineage>
</organism>
<dbReference type="InterPro" id="IPR058240">
    <property type="entry name" value="rSAM_sf"/>
</dbReference>
<dbReference type="Pfam" id="PF04055">
    <property type="entry name" value="Radical_SAM"/>
    <property type="match status" value="1"/>
</dbReference>
<evidence type="ECO:0000313" key="9">
    <source>
        <dbReference type="EMBL" id="PIZ17913.1"/>
    </source>
</evidence>
<evidence type="ECO:0000256" key="3">
    <source>
        <dbReference type="ARBA" id="ARBA00022691"/>
    </source>
</evidence>
<dbReference type="EMBL" id="PFMR01000067">
    <property type="protein sequence ID" value="PIZ17913.1"/>
    <property type="molecule type" value="Genomic_DNA"/>
</dbReference>
<evidence type="ECO:0000259" key="8">
    <source>
        <dbReference type="PROSITE" id="PS51918"/>
    </source>
</evidence>
<evidence type="ECO:0008006" key="11">
    <source>
        <dbReference type="Google" id="ProtNLM"/>
    </source>
</evidence>
<name>A0A2M7SF34_9BACT</name>
<comment type="caution">
    <text evidence="9">The sequence shown here is derived from an EMBL/GenBank/DDBJ whole genome shotgun (WGS) entry which is preliminary data.</text>
</comment>
<accession>A0A2M7SF34</accession>
<sequence length="303" mass="33507">MKGPVKGIIFAVDETASHDGPGLRMNVYLKGCPLRCAWCHSPESISPEPEVVWYSAKCKKCNECSKACPDKIISFGRIDPELRNKCKKCRRMCLRACMNGALEVKGKETTALEIAEYAEKLAPFFRRSGGGITITGGEPAFQMDFTVEVLKLCRSKGMHTAVETSGYAQWKVFEKIAEVTDLFLFDIKHPDDKLHRAYTGVSNSLIFGNLARLIKKGANVVVRLPLIPGYNDSLQTVRETAGRIKETGVIKVSLLPFNPASAGKYSWLNLAYPLSCTKPQPVEYIKELETIAVNAGLEVVHYG</sequence>
<dbReference type="SUPFAM" id="SSF54862">
    <property type="entry name" value="4Fe-4S ferredoxins"/>
    <property type="match status" value="1"/>
</dbReference>
<feature type="domain" description="4Fe-4S ferredoxin-type" evidence="7">
    <location>
        <begin position="49"/>
        <end position="78"/>
    </location>
</feature>
<evidence type="ECO:0000256" key="6">
    <source>
        <dbReference type="ARBA" id="ARBA00023014"/>
    </source>
</evidence>
<dbReference type="AlphaFoldDB" id="A0A2M7SF34"/>
<dbReference type="SUPFAM" id="SSF102114">
    <property type="entry name" value="Radical SAM enzymes"/>
    <property type="match status" value="1"/>
</dbReference>
<dbReference type="PROSITE" id="PS51379">
    <property type="entry name" value="4FE4S_FER_2"/>
    <property type="match status" value="1"/>
</dbReference>
<evidence type="ECO:0000256" key="5">
    <source>
        <dbReference type="ARBA" id="ARBA00023004"/>
    </source>
</evidence>
<dbReference type="GO" id="GO:0046872">
    <property type="term" value="F:metal ion binding"/>
    <property type="evidence" value="ECO:0007669"/>
    <property type="project" value="UniProtKB-KW"/>
</dbReference>
<evidence type="ECO:0000313" key="10">
    <source>
        <dbReference type="Proteomes" id="UP000229307"/>
    </source>
</evidence>
<dbReference type="InterPro" id="IPR013785">
    <property type="entry name" value="Aldolase_TIM"/>
</dbReference>
<dbReference type="InterPro" id="IPR040074">
    <property type="entry name" value="BssD/PflA/YjjW"/>
</dbReference>
<keyword evidence="4" id="KW-0479">Metal-binding</keyword>
<dbReference type="PANTHER" id="PTHR30352">
    <property type="entry name" value="PYRUVATE FORMATE-LYASE-ACTIVATING ENZYME"/>
    <property type="match status" value="1"/>
</dbReference>
<evidence type="ECO:0000256" key="2">
    <source>
        <dbReference type="ARBA" id="ARBA00022485"/>
    </source>
</evidence>
<dbReference type="SFLD" id="SFLDG01066">
    <property type="entry name" value="organic_radical-activating_enz"/>
    <property type="match status" value="1"/>
</dbReference>
<keyword evidence="2" id="KW-0004">4Fe-4S</keyword>
<feature type="domain" description="Radical SAM core" evidence="8">
    <location>
        <begin position="17"/>
        <end position="298"/>
    </location>
</feature>
<dbReference type="PANTHER" id="PTHR30352:SF4">
    <property type="entry name" value="PYRUVATE FORMATE-LYASE 2-ACTIVATING ENZYME"/>
    <property type="match status" value="1"/>
</dbReference>
<evidence type="ECO:0000256" key="4">
    <source>
        <dbReference type="ARBA" id="ARBA00022723"/>
    </source>
</evidence>
<dbReference type="Gene3D" id="3.20.20.70">
    <property type="entry name" value="Aldolase class I"/>
    <property type="match status" value="1"/>
</dbReference>
<dbReference type="PROSITE" id="PS00198">
    <property type="entry name" value="4FE4S_FER_1"/>
    <property type="match status" value="1"/>
</dbReference>
<dbReference type="PROSITE" id="PS51918">
    <property type="entry name" value="RADICAL_SAM"/>
    <property type="match status" value="1"/>
</dbReference>
<evidence type="ECO:0000259" key="7">
    <source>
        <dbReference type="PROSITE" id="PS51379"/>
    </source>
</evidence>
<dbReference type="GO" id="GO:0051539">
    <property type="term" value="F:4 iron, 4 sulfur cluster binding"/>
    <property type="evidence" value="ECO:0007669"/>
    <property type="project" value="UniProtKB-KW"/>
</dbReference>
<dbReference type="Proteomes" id="UP000229307">
    <property type="component" value="Unassembled WGS sequence"/>
</dbReference>
<dbReference type="SFLD" id="SFLDS00029">
    <property type="entry name" value="Radical_SAM"/>
    <property type="match status" value="1"/>
</dbReference>
<dbReference type="NCBIfam" id="TIGR02494">
    <property type="entry name" value="PFLE_PFLC"/>
    <property type="match status" value="1"/>
</dbReference>
<dbReference type="GO" id="GO:0016491">
    <property type="term" value="F:oxidoreductase activity"/>
    <property type="evidence" value="ECO:0007669"/>
    <property type="project" value="InterPro"/>
</dbReference>
<dbReference type="InterPro" id="IPR017896">
    <property type="entry name" value="4Fe4S_Fe-S-bd"/>
</dbReference>
<dbReference type="Pfam" id="PF13353">
    <property type="entry name" value="Fer4_12"/>
    <property type="match status" value="1"/>
</dbReference>
<dbReference type="SFLD" id="SFLDG01118">
    <property type="entry name" value="activating_enzymes__group_2"/>
    <property type="match status" value="1"/>
</dbReference>
<dbReference type="InterPro" id="IPR012839">
    <property type="entry name" value="Organic_radical_activase"/>
</dbReference>
<keyword evidence="5" id="KW-0408">Iron</keyword>
<reference evidence="10" key="1">
    <citation type="submission" date="2017-09" db="EMBL/GenBank/DDBJ databases">
        <title>Depth-based differentiation of microbial function through sediment-hosted aquifers and enrichment of novel symbionts in the deep terrestrial subsurface.</title>
        <authorList>
            <person name="Probst A.J."/>
            <person name="Ladd B."/>
            <person name="Jarett J.K."/>
            <person name="Geller-Mcgrath D.E."/>
            <person name="Sieber C.M.K."/>
            <person name="Emerson J.B."/>
            <person name="Anantharaman K."/>
            <person name="Thomas B.C."/>
            <person name="Malmstrom R."/>
            <person name="Stieglmeier M."/>
            <person name="Klingl A."/>
            <person name="Woyke T."/>
            <person name="Ryan C.M."/>
            <person name="Banfield J.F."/>
        </authorList>
    </citation>
    <scope>NUCLEOTIDE SEQUENCE [LARGE SCALE GENOMIC DNA]</scope>
</reference>
<protein>
    <recommendedName>
        <fullName evidence="11">Glycyl-radical enzyme activating protein</fullName>
    </recommendedName>
</protein>
<keyword evidence="3" id="KW-0949">S-adenosyl-L-methionine</keyword>
<proteinExistence type="predicted"/>
<comment type="cofactor">
    <cofactor evidence="1">
        <name>[4Fe-4S] cluster</name>
        <dbReference type="ChEBI" id="CHEBI:49883"/>
    </cofactor>
</comment>
<dbReference type="InterPro" id="IPR034457">
    <property type="entry name" value="Organic_radical-activating"/>
</dbReference>